<dbReference type="RefSeq" id="XP_023465577.1">
    <property type="nucleotide sequence ID" value="XM_023610048.1"/>
</dbReference>
<dbReference type="Pfam" id="PF07716">
    <property type="entry name" value="bZIP_2"/>
    <property type="match status" value="1"/>
</dbReference>
<feature type="coiled-coil region" evidence="1">
    <location>
        <begin position="88"/>
        <end position="157"/>
    </location>
</feature>
<dbReference type="SUPFAM" id="SSF57959">
    <property type="entry name" value="Leucine zipper domain"/>
    <property type="match status" value="1"/>
</dbReference>
<dbReference type="STRING" id="1340429.A0A2G4SSX4"/>
<reference evidence="3 4" key="1">
    <citation type="journal article" date="2016" name="Proc. Natl. Acad. Sci. U.S.A.">
        <title>Lipid metabolic changes in an early divergent fungus govern the establishment of a mutualistic symbiosis with endobacteria.</title>
        <authorList>
            <person name="Lastovetsky O.A."/>
            <person name="Gaspar M.L."/>
            <person name="Mondo S.J."/>
            <person name="LaButti K.M."/>
            <person name="Sandor L."/>
            <person name="Grigoriev I.V."/>
            <person name="Henry S.A."/>
            <person name="Pawlowska T.E."/>
        </authorList>
    </citation>
    <scope>NUCLEOTIDE SEQUENCE [LARGE SCALE GENOMIC DNA]</scope>
    <source>
        <strain evidence="3 4">ATCC 52813</strain>
    </source>
</reference>
<sequence length="159" mass="18082">MTDIQDLLKQYTTIDAQDTITPAMIDDWLLSELSTAIYTSKLPRIAPRPIHTANTNYISLNSKRPSDASEDEIALKRQKNTDAARRSRLKKMLKMETLEKRVADLESENQTLTTRVAVLESEKSGLESKDQSLEERIRALEDQLAEAHRALTQSINKKN</sequence>
<proteinExistence type="predicted"/>
<dbReference type="EMBL" id="KZ303851">
    <property type="protein sequence ID" value="PHZ11869.1"/>
    <property type="molecule type" value="Genomic_DNA"/>
</dbReference>
<dbReference type="SMART" id="SM00338">
    <property type="entry name" value="BRLZ"/>
    <property type="match status" value="1"/>
</dbReference>
<accession>A0A2G4SSX4</accession>
<keyword evidence="1" id="KW-0175">Coiled coil</keyword>
<evidence type="ECO:0000313" key="4">
    <source>
        <dbReference type="Proteomes" id="UP000242254"/>
    </source>
</evidence>
<organism evidence="3 4">
    <name type="scientific">Rhizopus microsporus ATCC 52813</name>
    <dbReference type="NCBI Taxonomy" id="1340429"/>
    <lineage>
        <taxon>Eukaryota</taxon>
        <taxon>Fungi</taxon>
        <taxon>Fungi incertae sedis</taxon>
        <taxon>Mucoromycota</taxon>
        <taxon>Mucoromycotina</taxon>
        <taxon>Mucoromycetes</taxon>
        <taxon>Mucorales</taxon>
        <taxon>Mucorineae</taxon>
        <taxon>Rhizopodaceae</taxon>
        <taxon>Rhizopus</taxon>
    </lineage>
</organism>
<evidence type="ECO:0000256" key="1">
    <source>
        <dbReference type="SAM" id="Coils"/>
    </source>
</evidence>
<keyword evidence="4" id="KW-1185">Reference proteome</keyword>
<dbReference type="PROSITE" id="PS00036">
    <property type="entry name" value="BZIP_BASIC"/>
    <property type="match status" value="1"/>
</dbReference>
<dbReference type="InterPro" id="IPR046347">
    <property type="entry name" value="bZIP_sf"/>
</dbReference>
<protein>
    <recommendedName>
        <fullName evidence="2">BZIP domain-containing protein</fullName>
    </recommendedName>
</protein>
<dbReference type="PROSITE" id="PS50217">
    <property type="entry name" value="BZIP"/>
    <property type="match status" value="1"/>
</dbReference>
<feature type="domain" description="BZIP" evidence="2">
    <location>
        <begin position="70"/>
        <end position="133"/>
    </location>
</feature>
<dbReference type="Gene3D" id="3.30.160.60">
    <property type="entry name" value="Classic Zinc Finger"/>
    <property type="match status" value="1"/>
</dbReference>
<dbReference type="CDD" id="cd12193">
    <property type="entry name" value="bZIP_GCN4"/>
    <property type="match status" value="1"/>
</dbReference>
<evidence type="ECO:0000259" key="2">
    <source>
        <dbReference type="PROSITE" id="PS50217"/>
    </source>
</evidence>
<dbReference type="Proteomes" id="UP000242254">
    <property type="component" value="Unassembled WGS sequence"/>
</dbReference>
<name>A0A2G4SSX4_RHIZD</name>
<dbReference type="InterPro" id="IPR004827">
    <property type="entry name" value="bZIP"/>
</dbReference>
<dbReference type="AlphaFoldDB" id="A0A2G4SSX4"/>
<dbReference type="GeneID" id="35441038"/>
<gene>
    <name evidence="3" type="ORF">RHIMIDRAFT_244317</name>
</gene>
<dbReference type="GO" id="GO:0003700">
    <property type="term" value="F:DNA-binding transcription factor activity"/>
    <property type="evidence" value="ECO:0007669"/>
    <property type="project" value="InterPro"/>
</dbReference>
<evidence type="ECO:0000313" key="3">
    <source>
        <dbReference type="EMBL" id="PHZ11869.1"/>
    </source>
</evidence>